<dbReference type="InterPro" id="IPR003653">
    <property type="entry name" value="Peptidase_C48_C"/>
</dbReference>
<comment type="similarity">
    <text evidence="1">Belongs to the peptidase C48 family.</text>
</comment>
<dbReference type="PANTHER" id="PTHR46896:SF3">
    <property type="entry name" value="FI06413P-RELATED"/>
    <property type="match status" value="1"/>
</dbReference>
<feature type="compositionally biased region" description="Polar residues" evidence="6">
    <location>
        <begin position="564"/>
        <end position="574"/>
    </location>
</feature>
<feature type="domain" description="Ubiquitin-like protease family profile" evidence="7">
    <location>
        <begin position="421"/>
        <end position="655"/>
    </location>
</feature>
<feature type="region of interest" description="Disordered" evidence="6">
    <location>
        <begin position="770"/>
        <end position="791"/>
    </location>
</feature>
<dbReference type="SUPFAM" id="SSF54001">
    <property type="entry name" value="Cysteine proteinases"/>
    <property type="match status" value="1"/>
</dbReference>
<evidence type="ECO:0000256" key="3">
    <source>
        <dbReference type="ARBA" id="ARBA00022670"/>
    </source>
</evidence>
<keyword evidence="5" id="KW-0378">Hydrolase</keyword>
<evidence type="ECO:0000256" key="1">
    <source>
        <dbReference type="ARBA" id="ARBA00005234"/>
    </source>
</evidence>
<keyword evidence="9" id="KW-1185">Reference proteome</keyword>
<evidence type="ECO:0000256" key="4">
    <source>
        <dbReference type="ARBA" id="ARBA00022786"/>
    </source>
</evidence>
<dbReference type="EMBL" id="CP059270">
    <property type="protein sequence ID" value="QLQ80535.1"/>
    <property type="molecule type" value="Genomic_DNA"/>
</dbReference>
<evidence type="ECO:0000313" key="8">
    <source>
        <dbReference type="EMBL" id="QLQ80535.1"/>
    </source>
</evidence>
<feature type="compositionally biased region" description="Polar residues" evidence="6">
    <location>
        <begin position="809"/>
        <end position="821"/>
    </location>
</feature>
<evidence type="ECO:0000313" key="9">
    <source>
        <dbReference type="Proteomes" id="UP000510647"/>
    </source>
</evidence>
<keyword evidence="2" id="KW-0597">Phosphoprotein</keyword>
<dbReference type="InterPro" id="IPR038765">
    <property type="entry name" value="Papain-like_cys_pep_sf"/>
</dbReference>
<evidence type="ECO:0000256" key="6">
    <source>
        <dbReference type="SAM" id="MobiDB-lite"/>
    </source>
</evidence>
<feature type="region of interest" description="Disordered" evidence="6">
    <location>
        <begin position="23"/>
        <end position="84"/>
    </location>
</feature>
<dbReference type="GO" id="GO:0005634">
    <property type="term" value="C:nucleus"/>
    <property type="evidence" value="ECO:0007669"/>
    <property type="project" value="TreeGrafter"/>
</dbReference>
<reference evidence="8 9" key="1">
    <citation type="submission" date="2020-06" db="EMBL/GenBank/DDBJ databases">
        <title>The yeast mating-type switching endonuclease HO is a domesticated member of an unorthodox homing genetic element family.</title>
        <authorList>
            <person name="Coughlan A.Y."/>
            <person name="Lombardi L."/>
            <person name="Braun-Galleani S."/>
            <person name="Martos A.R."/>
            <person name="Galeote V."/>
            <person name="Bigey F."/>
            <person name="Dequin S."/>
            <person name="Byrne K.P."/>
            <person name="Wolfe K.H."/>
        </authorList>
    </citation>
    <scope>NUCLEOTIDE SEQUENCE [LARGE SCALE GENOMIC DNA]</scope>
    <source>
        <strain evidence="8 9">CBS2947</strain>
    </source>
</reference>
<keyword evidence="3" id="KW-0645">Protease</keyword>
<dbReference type="GO" id="GO:0005737">
    <property type="term" value="C:cytoplasm"/>
    <property type="evidence" value="ECO:0007669"/>
    <property type="project" value="TreeGrafter"/>
</dbReference>
<dbReference type="Proteomes" id="UP000510647">
    <property type="component" value="Chromosome 4"/>
</dbReference>
<dbReference type="GO" id="GO:0016926">
    <property type="term" value="P:protein desumoylation"/>
    <property type="evidence" value="ECO:0007669"/>
    <property type="project" value="TreeGrafter"/>
</dbReference>
<name>A0A7H9HVQ6_9SACH</name>
<sequence length="1012" mass="113956">MEFKQDIRACWCCLMRDLGPSDGQCRDMGPGMSRKKLGSGGPGPVNYMNDENRSSTRRPRGGRSKVVSSSNSGPSRYTGARYRSNRELKGGGSIVSLVAAQRGIIAFEKVSENSAAVEHSAAAERPGGGLMGSTGEDCTTVKYSISGELSSLDVHGNADRTVTSVLDFIADSTGPRVQFTLDRREKKETQIDICKDCAEILVDEIHTCLGFVLVTPRRLQLDDRYKVGSEKNTEVAPTTVLQFVTNNYTNKIKMVRERLKSYKKCRVRILPTQEDLKKELRDLSTIELKPIQESSPGVASDTANESRTKFLHKQTYSSLRPRRAHSRLSSPSESASKIVVPSSPERVEPITNISGVPTKAFYNREDSQHAISNLNITRETRSKTTNLSQSKLWNQDDEGELEIPEKFEPQLCYKFDDGASYTITNQDFKCLYNHDWINDTILDFFTKYYVEKAIRNSVVTQEEVYIMSSFFYTKLISDPTDYYGNIKKWVSNSNLFQKKYVVVPININFHWFGCIITNLDSLMEFFEKLDDSEKAKLSSKVTYTSPVTESPRPSPGLTGDIISDLSNRNNTPSTIEEDDEVSVSAPIVKILTFDSLRQTHSREIDPLKDFLIAYAKDKYSIDLDKSLIKMRTCAVPQQPNMSDCGVHVILNTMKFFENPQETIEIWRSAKSRSKVSTKTINEYFERNKRGSARQDLREILWHLQRKQIKLMKENGEAKENNYDIHEQEDEGDLEIIEELSKHAEAQSHQNNQSVDKPNEYNSRQLIQTDSPSATKEYIESSSNTDSQQSAETDKKLLFNEMASESRICNQNKINSAKSTPSLMPPLSDRKYLESSPLKSSNEDTLPETISPYFKTSGSRSGQAANDNENNKRLVSSRSFEEFDNQEAKRRSGPSPAPLEDLVIEKEKSSSLAPGIRTRRSQSSESSVGMVSLCDNTHDDVKLIGDDSFTQVRRNVNSALNDRESDEVIPISSLPTVPLLASYRTKAQSPNESDSDLIDKLSTSHHIQVITSD</sequence>
<dbReference type="GO" id="GO:0006508">
    <property type="term" value="P:proteolysis"/>
    <property type="evidence" value="ECO:0007669"/>
    <property type="project" value="UniProtKB-KW"/>
</dbReference>
<feature type="compositionally biased region" description="Polar residues" evidence="6">
    <location>
        <begin position="770"/>
        <end position="790"/>
    </location>
</feature>
<feature type="region of interest" description="Disordered" evidence="6">
    <location>
        <begin position="312"/>
        <end position="343"/>
    </location>
</feature>
<evidence type="ECO:0000259" key="7">
    <source>
        <dbReference type="PROSITE" id="PS50600"/>
    </source>
</evidence>
<dbReference type="GO" id="GO:0070139">
    <property type="term" value="F:SUMO-specific endopeptidase activity"/>
    <property type="evidence" value="ECO:0007669"/>
    <property type="project" value="TreeGrafter"/>
</dbReference>
<organism evidence="8 9">
    <name type="scientific">Torulaspora globosa</name>
    <dbReference type="NCBI Taxonomy" id="48254"/>
    <lineage>
        <taxon>Eukaryota</taxon>
        <taxon>Fungi</taxon>
        <taxon>Dikarya</taxon>
        <taxon>Ascomycota</taxon>
        <taxon>Saccharomycotina</taxon>
        <taxon>Saccharomycetes</taxon>
        <taxon>Saccharomycetales</taxon>
        <taxon>Saccharomycetaceae</taxon>
        <taxon>Torulaspora</taxon>
    </lineage>
</organism>
<accession>A0A7H9HVQ6</accession>
<dbReference type="AlphaFoldDB" id="A0A7H9HVQ6"/>
<dbReference type="Gene3D" id="3.40.395.10">
    <property type="entry name" value="Adenoviral Proteinase, Chain A"/>
    <property type="match status" value="1"/>
</dbReference>
<evidence type="ECO:0000256" key="2">
    <source>
        <dbReference type="ARBA" id="ARBA00022553"/>
    </source>
</evidence>
<dbReference type="Pfam" id="PF02902">
    <property type="entry name" value="Peptidase_C48"/>
    <property type="match status" value="1"/>
</dbReference>
<dbReference type="PROSITE" id="PS50600">
    <property type="entry name" value="ULP_PROTEASE"/>
    <property type="match status" value="1"/>
</dbReference>
<dbReference type="OrthoDB" id="442460at2759"/>
<protein>
    <recommendedName>
        <fullName evidence="7">Ubiquitin-like protease family profile domain-containing protein</fullName>
    </recommendedName>
</protein>
<proteinExistence type="inferred from homology"/>
<keyword evidence="4" id="KW-0833">Ubl conjugation pathway</keyword>
<gene>
    <name evidence="8" type="ORF">HG537_0D05360</name>
</gene>
<feature type="compositionally biased region" description="Polar residues" evidence="6">
    <location>
        <begin position="853"/>
        <end position="877"/>
    </location>
</feature>
<evidence type="ECO:0000256" key="5">
    <source>
        <dbReference type="ARBA" id="ARBA00022801"/>
    </source>
</evidence>
<feature type="compositionally biased region" description="Low complexity" evidence="6">
    <location>
        <begin position="64"/>
        <end position="76"/>
    </location>
</feature>
<feature type="region of interest" description="Disordered" evidence="6">
    <location>
        <begin position="544"/>
        <end position="577"/>
    </location>
</feature>
<dbReference type="InterPro" id="IPR051947">
    <property type="entry name" value="Sentrin-specific_protease"/>
</dbReference>
<dbReference type="PANTHER" id="PTHR46896">
    <property type="entry name" value="SENTRIN-SPECIFIC PROTEASE"/>
    <property type="match status" value="1"/>
</dbReference>
<feature type="region of interest" description="Disordered" evidence="6">
    <location>
        <begin position="809"/>
        <end position="927"/>
    </location>
</feature>